<comment type="caution">
    <text evidence="2">The sequence shown here is derived from an EMBL/GenBank/DDBJ whole genome shotgun (WGS) entry which is preliminary data.</text>
</comment>
<dbReference type="EMBL" id="JANKHO010000007">
    <property type="protein sequence ID" value="KAJ3517896.1"/>
    <property type="molecule type" value="Genomic_DNA"/>
</dbReference>
<protein>
    <submittedName>
        <fullName evidence="2">Uncharacterized protein</fullName>
    </submittedName>
</protein>
<name>A0A9W8N2A8_9AGAR</name>
<proteinExistence type="predicted"/>
<sequence length="201" mass="22459">MENALARHLPLITQRIEFTAPRNAGLPPVITPRIDFNTLWMEPLDTDTATPPMSRETSVLTESDNNSQEENASQDNEDGDDANGINKKIPKPAGEPGRPHSGGYNLENELQGWAPDLFTNINKFVKQKADAHLDTTISYSRQKPSEVTAVCLMVKKTIPNCRQISELLACERYAEALPEVYNGERKETGQCWYKKGKAEES</sequence>
<keyword evidence="3" id="KW-1185">Reference proteome</keyword>
<accession>A0A9W8N2A8</accession>
<evidence type="ECO:0000256" key="1">
    <source>
        <dbReference type="SAM" id="MobiDB-lite"/>
    </source>
</evidence>
<evidence type="ECO:0000313" key="2">
    <source>
        <dbReference type="EMBL" id="KAJ3517896.1"/>
    </source>
</evidence>
<organism evidence="2 3">
    <name type="scientific">Agrocybe chaxingu</name>
    <dbReference type="NCBI Taxonomy" id="84603"/>
    <lineage>
        <taxon>Eukaryota</taxon>
        <taxon>Fungi</taxon>
        <taxon>Dikarya</taxon>
        <taxon>Basidiomycota</taxon>
        <taxon>Agaricomycotina</taxon>
        <taxon>Agaricomycetes</taxon>
        <taxon>Agaricomycetidae</taxon>
        <taxon>Agaricales</taxon>
        <taxon>Agaricineae</taxon>
        <taxon>Strophariaceae</taxon>
        <taxon>Agrocybe</taxon>
    </lineage>
</organism>
<dbReference type="AlphaFoldDB" id="A0A9W8N2A8"/>
<dbReference type="Proteomes" id="UP001148786">
    <property type="component" value="Unassembled WGS sequence"/>
</dbReference>
<dbReference type="OrthoDB" id="2686745at2759"/>
<feature type="compositionally biased region" description="Polar residues" evidence="1">
    <location>
        <begin position="47"/>
        <end position="74"/>
    </location>
</feature>
<reference evidence="2" key="1">
    <citation type="submission" date="2022-07" db="EMBL/GenBank/DDBJ databases">
        <title>Genome Sequence of Agrocybe chaxingu.</title>
        <authorList>
            <person name="Buettner E."/>
        </authorList>
    </citation>
    <scope>NUCLEOTIDE SEQUENCE</scope>
    <source>
        <strain evidence="2">MP-N11</strain>
    </source>
</reference>
<feature type="region of interest" description="Disordered" evidence="1">
    <location>
        <begin position="43"/>
        <end position="107"/>
    </location>
</feature>
<evidence type="ECO:0000313" key="3">
    <source>
        <dbReference type="Proteomes" id="UP001148786"/>
    </source>
</evidence>
<gene>
    <name evidence="2" type="ORF">NLJ89_g212</name>
</gene>